<evidence type="ECO:0000313" key="4">
    <source>
        <dbReference type="Proteomes" id="UP000317238"/>
    </source>
</evidence>
<comment type="caution">
    <text evidence="3">The sequence shown here is derived from an EMBL/GenBank/DDBJ whole genome shotgun (WGS) entry which is preliminary data.</text>
</comment>
<dbReference type="Gene3D" id="3.30.700.10">
    <property type="entry name" value="Glycoprotein, Type 4 Pilin"/>
    <property type="match status" value="1"/>
</dbReference>
<proteinExistence type="predicted"/>
<dbReference type="InterPro" id="IPR011453">
    <property type="entry name" value="DUF1559"/>
</dbReference>
<feature type="transmembrane region" description="Helical" evidence="1">
    <location>
        <begin position="12"/>
        <end position="39"/>
    </location>
</feature>
<keyword evidence="4" id="KW-1185">Reference proteome</keyword>
<evidence type="ECO:0000256" key="1">
    <source>
        <dbReference type="SAM" id="Phobius"/>
    </source>
</evidence>
<dbReference type="AlphaFoldDB" id="A0A5C5Y430"/>
<protein>
    <submittedName>
        <fullName evidence="3">Type II secretion system protein G</fullName>
    </submittedName>
</protein>
<keyword evidence="1" id="KW-0472">Membrane</keyword>
<feature type="domain" description="DUF1559" evidence="2">
    <location>
        <begin position="40"/>
        <end position="284"/>
    </location>
</feature>
<dbReference type="SUPFAM" id="SSF54523">
    <property type="entry name" value="Pili subunits"/>
    <property type="match status" value="1"/>
</dbReference>
<dbReference type="RefSeq" id="WP_146438935.1">
    <property type="nucleotide sequence ID" value="NZ_SJPL01000001.1"/>
</dbReference>
<evidence type="ECO:0000313" key="3">
    <source>
        <dbReference type="EMBL" id="TWT69569.1"/>
    </source>
</evidence>
<dbReference type="Proteomes" id="UP000317238">
    <property type="component" value="Unassembled WGS sequence"/>
</dbReference>
<dbReference type="OrthoDB" id="255848at2"/>
<dbReference type="PANTHER" id="PTHR30093">
    <property type="entry name" value="GENERAL SECRETION PATHWAY PROTEIN G"/>
    <property type="match status" value="1"/>
</dbReference>
<dbReference type="InterPro" id="IPR045584">
    <property type="entry name" value="Pilin-like"/>
</dbReference>
<dbReference type="NCBIfam" id="TIGR02532">
    <property type="entry name" value="IV_pilin_GFxxxE"/>
    <property type="match status" value="1"/>
</dbReference>
<gene>
    <name evidence="3" type="primary">pulG_1</name>
    <name evidence="3" type="ORF">Pan14r_18570</name>
</gene>
<dbReference type="InterPro" id="IPR027558">
    <property type="entry name" value="Pre_pil_HX9DG_C"/>
</dbReference>
<evidence type="ECO:0000259" key="2">
    <source>
        <dbReference type="Pfam" id="PF07596"/>
    </source>
</evidence>
<dbReference type="Pfam" id="PF07596">
    <property type="entry name" value="SBP_bac_10"/>
    <property type="match status" value="1"/>
</dbReference>
<sequence length="304" mass="33230">MYTSHSRRRIHSLAGFTLVELLVVIAIIGVLIGLLLPAVQSAREAARRCSCANNLVQMGLGMHQYEFANESFPSGVIDDEGPIRNEPMGRHVSWTVQILPFIEQVNVSRHFDQEAGAYASVNIPPRKQYIPTYICPSEPRASVEMMPSDTASEDQSQIPQELPISSYAGCQNDVEASIDADRNGILFFNSDVRFEDLTDGSSQTLLIGEVRHEETLLGWPSGTRSTLRNAVDINSISSYRSEPDPEPSPLGPLDVGGFSSNHPGGCNFVFADGSVRFLSEAIESDLLRQLGHRADGELLEGDGL</sequence>
<dbReference type="Pfam" id="PF07963">
    <property type="entry name" value="N_methyl"/>
    <property type="match status" value="1"/>
</dbReference>
<dbReference type="InterPro" id="IPR012902">
    <property type="entry name" value="N_methyl_site"/>
</dbReference>
<dbReference type="PANTHER" id="PTHR30093:SF2">
    <property type="entry name" value="TYPE II SECRETION SYSTEM PROTEIN H"/>
    <property type="match status" value="1"/>
</dbReference>
<accession>A0A5C5Y430</accession>
<name>A0A5C5Y430_9PLAN</name>
<reference evidence="3 4" key="1">
    <citation type="submission" date="2019-02" db="EMBL/GenBank/DDBJ databases">
        <title>Deep-cultivation of Planctomycetes and their phenomic and genomic characterization uncovers novel biology.</title>
        <authorList>
            <person name="Wiegand S."/>
            <person name="Jogler M."/>
            <person name="Boedeker C."/>
            <person name="Pinto D."/>
            <person name="Vollmers J."/>
            <person name="Rivas-Marin E."/>
            <person name="Kohn T."/>
            <person name="Peeters S.H."/>
            <person name="Heuer A."/>
            <person name="Rast P."/>
            <person name="Oberbeckmann S."/>
            <person name="Bunk B."/>
            <person name="Jeske O."/>
            <person name="Meyerdierks A."/>
            <person name="Storesund J.E."/>
            <person name="Kallscheuer N."/>
            <person name="Luecker S."/>
            <person name="Lage O.M."/>
            <person name="Pohl T."/>
            <person name="Merkel B.J."/>
            <person name="Hornburger P."/>
            <person name="Mueller R.-W."/>
            <person name="Bruemmer F."/>
            <person name="Labrenz M."/>
            <person name="Spormann A.M."/>
            <person name="Op Den Camp H."/>
            <person name="Overmann J."/>
            <person name="Amann R."/>
            <person name="Jetten M.S.M."/>
            <person name="Mascher T."/>
            <person name="Medema M.H."/>
            <person name="Devos D.P."/>
            <person name="Kaster A.-K."/>
            <person name="Ovreas L."/>
            <person name="Rohde M."/>
            <person name="Galperin M.Y."/>
            <person name="Jogler C."/>
        </authorList>
    </citation>
    <scope>NUCLEOTIDE SEQUENCE [LARGE SCALE GENOMIC DNA]</scope>
    <source>
        <strain evidence="3 4">Pan14r</strain>
    </source>
</reference>
<organism evidence="3 4">
    <name type="scientific">Crateriforma conspicua</name>
    <dbReference type="NCBI Taxonomy" id="2527996"/>
    <lineage>
        <taxon>Bacteria</taxon>
        <taxon>Pseudomonadati</taxon>
        <taxon>Planctomycetota</taxon>
        <taxon>Planctomycetia</taxon>
        <taxon>Planctomycetales</taxon>
        <taxon>Planctomycetaceae</taxon>
        <taxon>Crateriforma</taxon>
    </lineage>
</organism>
<dbReference type="NCBIfam" id="TIGR04294">
    <property type="entry name" value="pre_pil_HX9DG"/>
    <property type="match status" value="1"/>
</dbReference>
<keyword evidence="1" id="KW-0812">Transmembrane</keyword>
<dbReference type="EMBL" id="SJPL01000001">
    <property type="protein sequence ID" value="TWT69569.1"/>
    <property type="molecule type" value="Genomic_DNA"/>
</dbReference>
<dbReference type="PROSITE" id="PS00409">
    <property type="entry name" value="PROKAR_NTER_METHYL"/>
    <property type="match status" value="1"/>
</dbReference>
<keyword evidence="1" id="KW-1133">Transmembrane helix</keyword>